<keyword evidence="6 14" id="KW-0256">Endoplasmic reticulum</keyword>
<dbReference type="GO" id="GO:0046872">
    <property type="term" value="F:metal ion binding"/>
    <property type="evidence" value="ECO:0007669"/>
    <property type="project" value="UniProtKB-KW"/>
</dbReference>
<organism evidence="15 16">
    <name type="scientific">Heterostelium pallidum (strain ATCC 26659 / Pp 5 / PN500)</name>
    <name type="common">Cellular slime mold</name>
    <name type="synonym">Polysphondylium pallidum</name>
    <dbReference type="NCBI Taxonomy" id="670386"/>
    <lineage>
        <taxon>Eukaryota</taxon>
        <taxon>Amoebozoa</taxon>
        <taxon>Evosea</taxon>
        <taxon>Eumycetozoa</taxon>
        <taxon>Dictyostelia</taxon>
        <taxon>Acytosteliales</taxon>
        <taxon>Acytosteliaceae</taxon>
        <taxon>Heterostelium</taxon>
    </lineage>
</organism>
<protein>
    <submittedName>
        <fullName evidence="15">ARF/SAR superfamily protein</fullName>
    </submittedName>
</protein>
<evidence type="ECO:0000256" key="9">
    <source>
        <dbReference type="ARBA" id="ARBA00023034"/>
    </source>
</evidence>
<dbReference type="GO" id="GO:0005783">
    <property type="term" value="C:endoplasmic reticulum"/>
    <property type="evidence" value="ECO:0007669"/>
    <property type="project" value="UniProtKB-SubCell"/>
</dbReference>
<dbReference type="AlphaFoldDB" id="D3BBI7"/>
<evidence type="ECO:0000256" key="1">
    <source>
        <dbReference type="ARBA" id="ARBA00004240"/>
    </source>
</evidence>
<dbReference type="InterPro" id="IPR005225">
    <property type="entry name" value="Small_GTP-bd"/>
</dbReference>
<dbReference type="GO" id="GO:0005794">
    <property type="term" value="C:Golgi apparatus"/>
    <property type="evidence" value="ECO:0007669"/>
    <property type="project" value="UniProtKB-SubCell"/>
</dbReference>
<feature type="binding site" evidence="11">
    <location>
        <position position="33"/>
    </location>
    <ligand>
        <name>GTP</name>
        <dbReference type="ChEBI" id="CHEBI:37565"/>
    </ligand>
</feature>
<dbReference type="PANTHER" id="PTHR45684">
    <property type="entry name" value="RE74312P"/>
    <property type="match status" value="1"/>
</dbReference>
<dbReference type="PROSITE" id="PS51422">
    <property type="entry name" value="SAR1"/>
    <property type="match status" value="1"/>
</dbReference>
<accession>D3BBI7</accession>
<evidence type="ECO:0000256" key="5">
    <source>
        <dbReference type="ARBA" id="ARBA00022741"/>
    </source>
</evidence>
<evidence type="ECO:0000256" key="14">
    <source>
        <dbReference type="RuleBase" id="RU003926"/>
    </source>
</evidence>
<keyword evidence="7 14" id="KW-0931">ER-Golgi transport</keyword>
<dbReference type="NCBIfam" id="TIGR00231">
    <property type="entry name" value="small_GTP"/>
    <property type="match status" value="1"/>
</dbReference>
<feature type="binding site" evidence="11">
    <location>
        <position position="173"/>
    </location>
    <ligand>
        <name>GTP</name>
        <dbReference type="ChEBI" id="CHEBI:37565"/>
    </ligand>
</feature>
<dbReference type="Gene3D" id="3.40.50.300">
    <property type="entry name" value="P-loop containing nucleotide triphosphate hydrolases"/>
    <property type="match status" value="1"/>
</dbReference>
<comment type="caution">
    <text evidence="15">The sequence shown here is derived from an EMBL/GenBank/DDBJ whole genome shotgun (WGS) entry which is preliminary data.</text>
</comment>
<keyword evidence="4 14" id="KW-0813">Transport</keyword>
<comment type="similarity">
    <text evidence="3 14">Belongs to the small GTPase superfamily. SAR1 family.</text>
</comment>
<proteinExistence type="inferred from homology"/>
<dbReference type="SMART" id="SM00178">
    <property type="entry name" value="SAR"/>
    <property type="match status" value="1"/>
</dbReference>
<reference evidence="15 16" key="1">
    <citation type="journal article" date="2011" name="Genome Res.">
        <title>Phylogeny-wide analysis of social amoeba genomes highlights ancient origins for complex intercellular communication.</title>
        <authorList>
            <person name="Heidel A.J."/>
            <person name="Lawal H.M."/>
            <person name="Felder M."/>
            <person name="Schilde C."/>
            <person name="Helps N.R."/>
            <person name="Tunggal B."/>
            <person name="Rivero F."/>
            <person name="John U."/>
            <person name="Schleicher M."/>
            <person name="Eichinger L."/>
            <person name="Platzer M."/>
            <person name="Noegel A.A."/>
            <person name="Schaap P."/>
            <person name="Gloeckner G."/>
        </authorList>
    </citation>
    <scope>NUCLEOTIDE SEQUENCE [LARGE SCALE GENOMIC DNA]</scope>
    <source>
        <strain evidence="16">ATCC 26659 / Pp 5 / PN500</strain>
    </source>
</reference>
<evidence type="ECO:0000256" key="8">
    <source>
        <dbReference type="ARBA" id="ARBA00022927"/>
    </source>
</evidence>
<feature type="binding site" evidence="11">
    <location>
        <position position="35"/>
    </location>
    <ligand>
        <name>GTP</name>
        <dbReference type="ChEBI" id="CHEBI:37565"/>
    </ligand>
</feature>
<evidence type="ECO:0000256" key="11">
    <source>
        <dbReference type="PIRSR" id="PIRSR606687-2"/>
    </source>
</evidence>
<comment type="subcellular location">
    <subcellularLocation>
        <location evidence="1">Endoplasmic reticulum</location>
    </subcellularLocation>
    <subcellularLocation>
        <location evidence="2">Golgi apparatus</location>
    </subcellularLocation>
</comment>
<dbReference type="GO" id="GO:0016192">
    <property type="term" value="P:vesicle-mediated transport"/>
    <property type="evidence" value="ECO:0007669"/>
    <property type="project" value="UniProtKB-KW"/>
</dbReference>
<feature type="binding site" evidence="13">
    <location>
        <position position="51"/>
    </location>
    <ligand>
        <name>Mg(2+)</name>
        <dbReference type="ChEBI" id="CHEBI:18420"/>
    </ligand>
</feature>
<dbReference type="PRINTS" id="PR00328">
    <property type="entry name" value="SAR1GTPBP"/>
</dbReference>
<feature type="binding site" evidence="12">
    <location>
        <position position="73"/>
    </location>
    <ligand>
        <name>GTP</name>
        <dbReference type="ChEBI" id="CHEBI:37565"/>
    </ligand>
</feature>
<dbReference type="FunCoup" id="D3BBI7">
    <property type="interactions" value="66"/>
</dbReference>
<feature type="binding site" evidence="11">
    <location>
        <position position="133"/>
    </location>
    <ligand>
        <name>GTP</name>
        <dbReference type="ChEBI" id="CHEBI:37565"/>
    </ligand>
</feature>
<evidence type="ECO:0000256" key="6">
    <source>
        <dbReference type="ARBA" id="ARBA00022824"/>
    </source>
</evidence>
<keyword evidence="16" id="KW-1185">Reference proteome</keyword>
<feature type="binding site" evidence="13">
    <location>
        <position position="34"/>
    </location>
    <ligand>
        <name>Mg(2+)</name>
        <dbReference type="ChEBI" id="CHEBI:18420"/>
    </ligand>
</feature>
<dbReference type="GeneID" id="31361339"/>
<dbReference type="OMA" id="ITRAPIY"/>
<dbReference type="Proteomes" id="UP000001396">
    <property type="component" value="Unassembled WGS sequence"/>
</dbReference>
<dbReference type="EMBL" id="ADBJ01000026">
    <property type="protein sequence ID" value="EFA81020.1"/>
    <property type="molecule type" value="Genomic_DNA"/>
</dbReference>
<keyword evidence="10 12" id="KW-0342">GTP-binding</keyword>
<dbReference type="InterPro" id="IPR006687">
    <property type="entry name" value="Small_GTPase_SAR1"/>
</dbReference>
<evidence type="ECO:0000313" key="15">
    <source>
        <dbReference type="EMBL" id="EFA81020.1"/>
    </source>
</evidence>
<keyword evidence="13" id="KW-0460">Magnesium</keyword>
<feature type="binding site" evidence="11">
    <location>
        <position position="30"/>
    </location>
    <ligand>
        <name>GTP</name>
        <dbReference type="ChEBI" id="CHEBI:37565"/>
    </ligand>
</feature>
<dbReference type="GO" id="GO:0003924">
    <property type="term" value="F:GTPase activity"/>
    <property type="evidence" value="ECO:0007669"/>
    <property type="project" value="InterPro"/>
</dbReference>
<evidence type="ECO:0000256" key="2">
    <source>
        <dbReference type="ARBA" id="ARBA00004555"/>
    </source>
</evidence>
<feature type="binding site" evidence="12">
    <location>
        <begin position="27"/>
        <end position="34"/>
    </location>
    <ligand>
        <name>GTP</name>
        <dbReference type="ChEBI" id="CHEBI:37565"/>
    </ligand>
</feature>
<feature type="binding site" evidence="11">
    <location>
        <position position="34"/>
    </location>
    <ligand>
        <name>GTP</name>
        <dbReference type="ChEBI" id="CHEBI:37565"/>
    </ligand>
</feature>
<dbReference type="InParanoid" id="D3BBI7"/>
<evidence type="ECO:0000256" key="10">
    <source>
        <dbReference type="ARBA" id="ARBA00023134"/>
    </source>
</evidence>
<feature type="binding site" evidence="11">
    <location>
        <position position="135"/>
    </location>
    <ligand>
        <name>GTP</name>
        <dbReference type="ChEBI" id="CHEBI:37565"/>
    </ligand>
</feature>
<dbReference type="GO" id="GO:0006886">
    <property type="term" value="P:intracellular protein transport"/>
    <property type="evidence" value="ECO:0007669"/>
    <property type="project" value="InterPro"/>
</dbReference>
<evidence type="ECO:0000256" key="7">
    <source>
        <dbReference type="ARBA" id="ARBA00022892"/>
    </source>
</evidence>
<gene>
    <name evidence="15" type="primary">sarB</name>
    <name evidence="15" type="ORF">PPL_05855</name>
</gene>
<sequence>MFLFDWFEAFLNWLGFLKKEGSLIIIGLGNAGKTTLLQVLSKDVLKAHMPTQRPHMDHFVASNVTFKAWDLGGQQGLRALWRNYTAGSSDSSKLIVIFMVDTTDPQQLGEAKAELHDALEYTNGAPMLIVGSKIDRPGLNREQLIQALDLNSHMLGLNENSPRIMDVLMVSSVSRKGVPELMNWLSKCHSISNK</sequence>
<dbReference type="SMART" id="SM00177">
    <property type="entry name" value="ARF"/>
    <property type="match status" value="1"/>
</dbReference>
<keyword evidence="9 14" id="KW-0333">Golgi apparatus</keyword>
<evidence type="ECO:0000256" key="12">
    <source>
        <dbReference type="PIRSR" id="PIRSR606689-1"/>
    </source>
</evidence>
<keyword evidence="13" id="KW-0479">Metal-binding</keyword>
<evidence type="ECO:0000256" key="4">
    <source>
        <dbReference type="ARBA" id="ARBA00022448"/>
    </source>
</evidence>
<feature type="binding site" evidence="11">
    <location>
        <position position="32"/>
    </location>
    <ligand>
        <name>GTP</name>
        <dbReference type="ChEBI" id="CHEBI:37565"/>
    </ligand>
</feature>
<evidence type="ECO:0000256" key="13">
    <source>
        <dbReference type="PIRSR" id="PIRSR606689-2"/>
    </source>
</evidence>
<dbReference type="SUPFAM" id="SSF52540">
    <property type="entry name" value="P-loop containing nucleoside triphosphate hydrolases"/>
    <property type="match status" value="1"/>
</dbReference>
<dbReference type="PROSITE" id="PS51417">
    <property type="entry name" value="ARF"/>
    <property type="match status" value="1"/>
</dbReference>
<dbReference type="RefSeq" id="XP_020433138.1">
    <property type="nucleotide sequence ID" value="XM_020576726.1"/>
</dbReference>
<keyword evidence="8 14" id="KW-0653">Protein transport</keyword>
<dbReference type="GO" id="GO:0005525">
    <property type="term" value="F:GTP binding"/>
    <property type="evidence" value="ECO:0007669"/>
    <property type="project" value="UniProtKB-KW"/>
</dbReference>
<dbReference type="STRING" id="670386.D3BBI7"/>
<dbReference type="Pfam" id="PF00025">
    <property type="entry name" value="Arf"/>
    <property type="match status" value="1"/>
</dbReference>
<dbReference type="InterPro" id="IPR006689">
    <property type="entry name" value="Small_GTPase_ARF/SAR"/>
</dbReference>
<evidence type="ECO:0000313" key="16">
    <source>
        <dbReference type="Proteomes" id="UP000001396"/>
    </source>
</evidence>
<dbReference type="InterPro" id="IPR027417">
    <property type="entry name" value="P-loop_NTPase"/>
</dbReference>
<keyword evidence="5 11" id="KW-0547">Nucleotide-binding</keyword>
<name>D3BBI7_HETP5</name>
<evidence type="ECO:0000256" key="3">
    <source>
        <dbReference type="ARBA" id="ARBA00007507"/>
    </source>
</evidence>